<keyword evidence="1" id="KW-0812">Transmembrane</keyword>
<name>A0A445C2Y1_ARAHY</name>
<feature type="transmembrane region" description="Helical" evidence="1">
    <location>
        <begin position="356"/>
        <end position="377"/>
    </location>
</feature>
<dbReference type="EMBL" id="SDMP01000007">
    <property type="protein sequence ID" value="RYR45282.1"/>
    <property type="molecule type" value="Genomic_DNA"/>
</dbReference>
<proteinExistence type="predicted"/>
<keyword evidence="3" id="KW-1185">Reference proteome</keyword>
<feature type="transmembrane region" description="Helical" evidence="1">
    <location>
        <begin position="146"/>
        <end position="168"/>
    </location>
</feature>
<dbReference type="AlphaFoldDB" id="A0A445C2Y1"/>
<keyword evidence="1" id="KW-1133">Transmembrane helix</keyword>
<evidence type="ECO:0000313" key="3">
    <source>
        <dbReference type="Proteomes" id="UP000289738"/>
    </source>
</evidence>
<comment type="caution">
    <text evidence="2">The sequence shown here is derived from an EMBL/GenBank/DDBJ whole genome shotgun (WGS) entry which is preliminary data.</text>
</comment>
<dbReference type="Proteomes" id="UP000289738">
    <property type="component" value="Chromosome A07"/>
</dbReference>
<protein>
    <submittedName>
        <fullName evidence="2">Uncharacterized protein</fullName>
    </submittedName>
</protein>
<sequence>MQRFCRSAAAVRAVRVLLPPVSVLPGFSRTWSSSPPCRRRLAGRRPCLHRRFSVIRFYLLLFCNGSHRGGGNVIAGVRVAAVDEMATATVVDHAMAVVVAVGAVEFVVIFNAVVMDTEEEAAEESKSLEEASLPGVELLMQKIHNLIVVAGILFAIPQKVLISVPLIFNLHPMYKPNEIVKKKKIISPQKQGGEETMMAILNVIIEREGRNWRKKVVVQVHIPPYKAFSGMVVLLMVLGSVVPQISIGSINTACLHCYTLLWHVFWGALKHANGIEGGIVVRVIACFQPLHNCQPMTALGEQMCQSVVIMLERLCTANHSRYAVCMPSICSSLSMSMTGRMEPVLPQAIHCIHHSFHSYVATVLKIFSIITCFKYLINYF</sequence>
<organism evidence="2 3">
    <name type="scientific">Arachis hypogaea</name>
    <name type="common">Peanut</name>
    <dbReference type="NCBI Taxonomy" id="3818"/>
    <lineage>
        <taxon>Eukaryota</taxon>
        <taxon>Viridiplantae</taxon>
        <taxon>Streptophyta</taxon>
        <taxon>Embryophyta</taxon>
        <taxon>Tracheophyta</taxon>
        <taxon>Spermatophyta</taxon>
        <taxon>Magnoliopsida</taxon>
        <taxon>eudicotyledons</taxon>
        <taxon>Gunneridae</taxon>
        <taxon>Pentapetalae</taxon>
        <taxon>rosids</taxon>
        <taxon>fabids</taxon>
        <taxon>Fabales</taxon>
        <taxon>Fabaceae</taxon>
        <taxon>Papilionoideae</taxon>
        <taxon>50 kb inversion clade</taxon>
        <taxon>dalbergioids sensu lato</taxon>
        <taxon>Dalbergieae</taxon>
        <taxon>Pterocarpus clade</taxon>
        <taxon>Arachis</taxon>
    </lineage>
</organism>
<reference evidence="2 3" key="1">
    <citation type="submission" date="2019-01" db="EMBL/GenBank/DDBJ databases">
        <title>Sequencing of cultivated peanut Arachis hypogaea provides insights into genome evolution and oil improvement.</title>
        <authorList>
            <person name="Chen X."/>
        </authorList>
    </citation>
    <scope>NUCLEOTIDE SEQUENCE [LARGE SCALE GENOMIC DNA]</scope>
    <source>
        <strain evidence="3">cv. Fuhuasheng</strain>
        <tissue evidence="2">Leaves</tissue>
    </source>
</reference>
<evidence type="ECO:0000313" key="2">
    <source>
        <dbReference type="EMBL" id="RYR45282.1"/>
    </source>
</evidence>
<accession>A0A445C2Y1</accession>
<evidence type="ECO:0000256" key="1">
    <source>
        <dbReference type="SAM" id="Phobius"/>
    </source>
</evidence>
<keyword evidence="1" id="KW-0472">Membrane</keyword>
<gene>
    <name evidence="2" type="ORF">Ahy_A07g031118</name>
</gene>